<dbReference type="PANTHER" id="PTHR43690">
    <property type="entry name" value="NARDILYSIN"/>
    <property type="match status" value="1"/>
</dbReference>
<keyword evidence="7" id="KW-0482">Metalloprotease</keyword>
<evidence type="ECO:0000256" key="2">
    <source>
        <dbReference type="ARBA" id="ARBA00007261"/>
    </source>
</evidence>
<dbReference type="PROSITE" id="PS00143">
    <property type="entry name" value="INSULINASE"/>
    <property type="match status" value="1"/>
</dbReference>
<gene>
    <name evidence="12" type="ORF">GWO12_07885</name>
</gene>
<feature type="domain" description="Peptidase M16 C-terminal" evidence="11">
    <location>
        <begin position="715"/>
        <end position="888"/>
    </location>
</feature>
<reference evidence="12 13" key="1">
    <citation type="submission" date="2020-01" db="EMBL/GenBank/DDBJ databases">
        <title>Genomes assembled from Gulf of Kutch pelagic sediment metagenomes.</title>
        <authorList>
            <person name="Chandrashekar M."/>
            <person name="Mahajan M.S."/>
            <person name="Dave K.J."/>
            <person name="Vatsa P."/>
            <person name="Nathani N.M."/>
        </authorList>
    </citation>
    <scope>NUCLEOTIDE SEQUENCE [LARGE SCALE GENOMIC DNA]</scope>
    <source>
        <strain evidence="12">KS3-K002</strain>
    </source>
</reference>
<keyword evidence="3" id="KW-0645">Protease</keyword>
<dbReference type="AlphaFoldDB" id="A0AAE4Z760"/>
<proteinExistence type="inferred from homology"/>
<dbReference type="Pfam" id="PF05193">
    <property type="entry name" value="Peptidase_M16_C"/>
    <property type="match status" value="2"/>
</dbReference>
<evidence type="ECO:0000313" key="12">
    <source>
        <dbReference type="EMBL" id="NIR75020.1"/>
    </source>
</evidence>
<evidence type="ECO:0000256" key="7">
    <source>
        <dbReference type="ARBA" id="ARBA00023049"/>
    </source>
</evidence>
<evidence type="ECO:0000256" key="6">
    <source>
        <dbReference type="ARBA" id="ARBA00022833"/>
    </source>
</evidence>
<evidence type="ECO:0000259" key="10">
    <source>
        <dbReference type="Pfam" id="PF00675"/>
    </source>
</evidence>
<dbReference type="InterPro" id="IPR011765">
    <property type="entry name" value="Pept_M16_N"/>
</dbReference>
<keyword evidence="5" id="KW-0378">Hydrolase</keyword>
<dbReference type="Proteomes" id="UP000702544">
    <property type="component" value="Unassembled WGS sequence"/>
</dbReference>
<dbReference type="EMBL" id="JAACAK010000051">
    <property type="protein sequence ID" value="NIR75020.1"/>
    <property type="molecule type" value="Genomic_DNA"/>
</dbReference>
<dbReference type="InterPro" id="IPR011249">
    <property type="entry name" value="Metalloenz_LuxS/M16"/>
</dbReference>
<keyword evidence="6" id="KW-0862">Zinc</keyword>
<keyword evidence="9" id="KW-0732">Signal</keyword>
<dbReference type="InterPro" id="IPR050626">
    <property type="entry name" value="Peptidase_M16"/>
</dbReference>
<evidence type="ECO:0000256" key="4">
    <source>
        <dbReference type="ARBA" id="ARBA00022723"/>
    </source>
</evidence>
<evidence type="ECO:0000256" key="3">
    <source>
        <dbReference type="ARBA" id="ARBA00022670"/>
    </source>
</evidence>
<sequence length="964" mass="108411">MNRPHRPHRPHRLRRPRPSLPVALLAAALFGPPAPAVAQQPGLDVAQAALQDSLPVDPAVRMAELPNGVRYFIRENPEPRDRAELRLVIDAGSVLEDEDQLGLAHFVEHMAFNGTEHFAKQELVDYLEGIGMRFGPDLNAYTSFDETVYMLTVPTDSAELVKTAFQILEDWAQGQTFDPEEIDKERGVVIEEWRLGQGARARMREEQLPILFKDSRYAERLPIGEPEVLESFDYETLRRFYRDWYRPDLIGVVAVGDFDADSIEALVIEHFADLLMPDDVRERVTYPVPDHEETLYAIATDPEAATNTVSIYWKQPARDDATHAAYRQSIVEGLYNRMMNQRLFELTQQADPPFLFGLSGQGRFIGPKEVYIMTAAVAPNGIERGLETLLVEGERVARFGFTESELEREKRELLRGMEQAYAEREKTESSSYASEYVRAFLYGEPIPGITYELELYKRFLPEIELAEVDRLASEWIVDRNRVLMINGPEKEGVRIPTAEQLAAVIAAVEDADITAYEDVASDAPLVEELPEPGPVIGTETLDEVGITRWELANGVSVLLKPTDFKDDEILMRAYSPGGTSLAPNDRHVPAMTATAAVTQGGAGSFDLIALQKALAGQAVRVAPYIASLSEGFSGNVSPQDLETLFQLTYLYFTAPRKDPEAFQSWKTRMQAFLANRSAEPLTAFFDTITVTMTQGHPRARPPSVELYDETDLDQSFAFYQDRFADASDFTFVFVGTFQPDSLRPLVERYLGGLPSTGREESWRDVGIRPPTGVIEKTVYRGIEEKSQTRIIFSGPFEWTRENRHHMASLARALRIRLREVLREDLGATYGVGVGASPSKIPREEYEFSISFGTAPERLEEMADSVFAVIARFKAEGPDQQIVDKVKEQQRRSLETNLRENGYWMGQIVARLASGGDLRNIVTYDEVIEKLTAEDIQAAARLYLSTENYVRVSLYPEEREGDTGG</sequence>
<evidence type="ECO:0000256" key="5">
    <source>
        <dbReference type="ARBA" id="ARBA00022801"/>
    </source>
</evidence>
<comment type="cofactor">
    <cofactor evidence="1">
        <name>Zn(2+)</name>
        <dbReference type="ChEBI" id="CHEBI:29105"/>
    </cofactor>
</comment>
<dbReference type="Pfam" id="PF00675">
    <property type="entry name" value="Peptidase_M16"/>
    <property type="match status" value="1"/>
</dbReference>
<dbReference type="SUPFAM" id="SSF63411">
    <property type="entry name" value="LuxS/MPP-like metallohydrolase"/>
    <property type="match status" value="4"/>
</dbReference>
<feature type="domain" description="Peptidase M16 N-terminal" evidence="10">
    <location>
        <begin position="73"/>
        <end position="193"/>
    </location>
</feature>
<comment type="caution">
    <text evidence="12">The sequence shown here is derived from an EMBL/GenBank/DDBJ whole genome shotgun (WGS) entry which is preliminary data.</text>
</comment>
<evidence type="ECO:0000256" key="9">
    <source>
        <dbReference type="SAM" id="SignalP"/>
    </source>
</evidence>
<dbReference type="InterPro" id="IPR001431">
    <property type="entry name" value="Pept_M16_Zn_BS"/>
</dbReference>
<evidence type="ECO:0000256" key="1">
    <source>
        <dbReference type="ARBA" id="ARBA00001947"/>
    </source>
</evidence>
<dbReference type="GO" id="GO:0004222">
    <property type="term" value="F:metalloendopeptidase activity"/>
    <property type="evidence" value="ECO:0007669"/>
    <property type="project" value="InterPro"/>
</dbReference>
<organism evidence="12 13">
    <name type="scientific">Candidatus Kutchimonas denitrificans</name>
    <dbReference type="NCBI Taxonomy" id="3056748"/>
    <lineage>
        <taxon>Bacteria</taxon>
        <taxon>Pseudomonadati</taxon>
        <taxon>Gemmatimonadota</taxon>
        <taxon>Gemmatimonadia</taxon>
        <taxon>Candidatus Palauibacterales</taxon>
        <taxon>Candidatus Palauibacteraceae</taxon>
        <taxon>Candidatus Kutchimonas</taxon>
    </lineage>
</organism>
<evidence type="ECO:0000259" key="11">
    <source>
        <dbReference type="Pfam" id="PF05193"/>
    </source>
</evidence>
<protein>
    <submittedName>
        <fullName evidence="12">Insulinase family protein</fullName>
    </submittedName>
</protein>
<keyword evidence="4" id="KW-0479">Metal-binding</keyword>
<name>A0AAE4Z760_9BACT</name>
<accession>A0AAE4Z760</accession>
<feature type="chain" id="PRO_5042016281" evidence="9">
    <location>
        <begin position="39"/>
        <end position="964"/>
    </location>
</feature>
<dbReference type="PANTHER" id="PTHR43690:SF34">
    <property type="entry name" value="ZINC PROTEASE PQQL-LIKE"/>
    <property type="match status" value="1"/>
</dbReference>
<dbReference type="GO" id="GO:0006508">
    <property type="term" value="P:proteolysis"/>
    <property type="evidence" value="ECO:0007669"/>
    <property type="project" value="UniProtKB-KW"/>
</dbReference>
<feature type="domain" description="Peptidase M16 C-terminal" evidence="11">
    <location>
        <begin position="231"/>
        <end position="413"/>
    </location>
</feature>
<evidence type="ECO:0000256" key="8">
    <source>
        <dbReference type="RuleBase" id="RU004447"/>
    </source>
</evidence>
<comment type="similarity">
    <text evidence="2 8">Belongs to the peptidase M16 family.</text>
</comment>
<dbReference type="Gene3D" id="3.30.830.10">
    <property type="entry name" value="Metalloenzyme, LuxS/M16 peptidase-like"/>
    <property type="match status" value="4"/>
</dbReference>
<evidence type="ECO:0000313" key="13">
    <source>
        <dbReference type="Proteomes" id="UP000702544"/>
    </source>
</evidence>
<feature type="signal peptide" evidence="9">
    <location>
        <begin position="1"/>
        <end position="38"/>
    </location>
</feature>
<dbReference type="GO" id="GO:0046872">
    <property type="term" value="F:metal ion binding"/>
    <property type="evidence" value="ECO:0007669"/>
    <property type="project" value="UniProtKB-KW"/>
</dbReference>
<dbReference type="InterPro" id="IPR007863">
    <property type="entry name" value="Peptidase_M16_C"/>
</dbReference>